<sequence length="349" mass="40579">MKFEEDASQQLFDYFDNETDFDPNYDWDLNNFFAEDKNHQRQSKSERNKQPQKVKLLNHLTIPLSFSELSPNSEMVLDFKQIKDSDFLNATELPLHEEKMNFTTALSVESNHQQSTFKVAKKSIGSTKKKKHSSLSENHKSSRKRTTQINKLTQPKSKTKIKPKSKTKTKPKPKLQTETKKQTNEQTNKETNGKPEIKKNNKKVDWLNVGVKLSEKEKTLLKRLSGKKNRDLSEPDRLEWKRLRDRISARNSRQKKRAHVTDLESKVVKLQSDKIETDQKLSDLELENQQLRSEINRLQEIITRALRGNPQSEKNCSLNSNTKLSKNILTLSNCAKGDVNDQLTLDLLY</sequence>
<evidence type="ECO:0000256" key="2">
    <source>
        <dbReference type="SAM" id="MobiDB-lite"/>
    </source>
</evidence>
<name>A0AAV7YXS6_9EUKA</name>
<dbReference type="InterPro" id="IPR046347">
    <property type="entry name" value="bZIP_sf"/>
</dbReference>
<evidence type="ECO:0000259" key="3">
    <source>
        <dbReference type="PROSITE" id="PS50217"/>
    </source>
</evidence>
<dbReference type="EMBL" id="JANTQA010000047">
    <property type="protein sequence ID" value="KAJ3433611.1"/>
    <property type="molecule type" value="Genomic_DNA"/>
</dbReference>
<dbReference type="GO" id="GO:0003700">
    <property type="term" value="F:DNA-binding transcription factor activity"/>
    <property type="evidence" value="ECO:0007669"/>
    <property type="project" value="InterPro"/>
</dbReference>
<feature type="region of interest" description="Disordered" evidence="2">
    <location>
        <begin position="109"/>
        <end position="201"/>
    </location>
</feature>
<proteinExistence type="predicted"/>
<evidence type="ECO:0000313" key="4">
    <source>
        <dbReference type="EMBL" id="KAJ3433611.1"/>
    </source>
</evidence>
<feature type="compositionally biased region" description="Basic and acidic residues" evidence="2">
    <location>
        <begin position="175"/>
        <end position="201"/>
    </location>
</feature>
<protein>
    <submittedName>
        <fullName evidence="4">Basic-leucine zipper transcription factor f-related</fullName>
    </submittedName>
</protein>
<dbReference type="AlphaFoldDB" id="A0AAV7YXS6"/>
<comment type="caution">
    <text evidence="4">The sequence shown here is derived from an EMBL/GenBank/DDBJ whole genome shotgun (WGS) entry which is preliminary data.</text>
</comment>
<evidence type="ECO:0000256" key="1">
    <source>
        <dbReference type="SAM" id="Coils"/>
    </source>
</evidence>
<feature type="domain" description="BZIP" evidence="3">
    <location>
        <begin position="235"/>
        <end position="298"/>
    </location>
</feature>
<dbReference type="SUPFAM" id="SSF57959">
    <property type="entry name" value="Leucine zipper domain"/>
    <property type="match status" value="1"/>
</dbReference>
<dbReference type="Proteomes" id="UP001146793">
    <property type="component" value="Unassembled WGS sequence"/>
</dbReference>
<dbReference type="InterPro" id="IPR004827">
    <property type="entry name" value="bZIP"/>
</dbReference>
<keyword evidence="1" id="KW-0175">Coiled coil</keyword>
<evidence type="ECO:0000313" key="5">
    <source>
        <dbReference type="Proteomes" id="UP001146793"/>
    </source>
</evidence>
<dbReference type="PROSITE" id="PS50217">
    <property type="entry name" value="BZIP"/>
    <property type="match status" value="1"/>
</dbReference>
<feature type="compositionally biased region" description="Basic residues" evidence="2">
    <location>
        <begin position="157"/>
        <end position="173"/>
    </location>
</feature>
<gene>
    <name evidence="4" type="ORF">M0812_22573</name>
</gene>
<dbReference type="Gene3D" id="1.20.5.170">
    <property type="match status" value="1"/>
</dbReference>
<feature type="coiled-coil region" evidence="1">
    <location>
        <begin position="267"/>
        <end position="308"/>
    </location>
</feature>
<accession>A0AAV7YXS6</accession>
<organism evidence="4 5">
    <name type="scientific">Anaeramoeba flamelloides</name>
    <dbReference type="NCBI Taxonomy" id="1746091"/>
    <lineage>
        <taxon>Eukaryota</taxon>
        <taxon>Metamonada</taxon>
        <taxon>Anaeramoebidae</taxon>
        <taxon>Anaeramoeba</taxon>
    </lineage>
</organism>
<dbReference type="SMART" id="SM00338">
    <property type="entry name" value="BRLZ"/>
    <property type="match status" value="1"/>
</dbReference>
<reference evidence="4" key="1">
    <citation type="submission" date="2022-08" db="EMBL/GenBank/DDBJ databases">
        <title>Novel sulphate-reducing endosymbionts in the free-living metamonad Anaeramoeba.</title>
        <authorList>
            <person name="Jerlstrom-Hultqvist J."/>
            <person name="Cepicka I."/>
            <person name="Gallot-Lavallee L."/>
            <person name="Salas-Leiva D."/>
            <person name="Curtis B.A."/>
            <person name="Zahonova K."/>
            <person name="Pipaliya S."/>
            <person name="Dacks J."/>
            <person name="Roger A.J."/>
        </authorList>
    </citation>
    <scope>NUCLEOTIDE SEQUENCE</scope>
    <source>
        <strain evidence="4">Busselton2</strain>
    </source>
</reference>